<organism evidence="6 7">
    <name type="scientific">Melanomma pulvis-pyrius CBS 109.77</name>
    <dbReference type="NCBI Taxonomy" id="1314802"/>
    <lineage>
        <taxon>Eukaryota</taxon>
        <taxon>Fungi</taxon>
        <taxon>Dikarya</taxon>
        <taxon>Ascomycota</taxon>
        <taxon>Pezizomycotina</taxon>
        <taxon>Dothideomycetes</taxon>
        <taxon>Pleosporomycetidae</taxon>
        <taxon>Pleosporales</taxon>
        <taxon>Melanommataceae</taxon>
        <taxon>Melanomma</taxon>
    </lineage>
</organism>
<evidence type="ECO:0000259" key="5">
    <source>
        <dbReference type="Pfam" id="PF24883"/>
    </source>
</evidence>
<evidence type="ECO:0000313" key="7">
    <source>
        <dbReference type="Proteomes" id="UP000799757"/>
    </source>
</evidence>
<keyword evidence="7" id="KW-1185">Reference proteome</keyword>
<dbReference type="Pfam" id="PF24883">
    <property type="entry name" value="NPHP3_N"/>
    <property type="match status" value="1"/>
</dbReference>
<dbReference type="InterPro" id="IPR056884">
    <property type="entry name" value="NPHP3-like_N"/>
</dbReference>
<evidence type="ECO:0008006" key="8">
    <source>
        <dbReference type="Google" id="ProtNLM"/>
    </source>
</evidence>
<accession>A0A6A6XDV3</accession>
<dbReference type="InterPro" id="IPR056125">
    <property type="entry name" value="DUF7708"/>
</dbReference>
<dbReference type="EMBL" id="MU001899">
    <property type="protein sequence ID" value="KAF2794213.1"/>
    <property type="molecule type" value="Genomic_DNA"/>
</dbReference>
<keyword evidence="2" id="KW-0175">Coiled coil</keyword>
<keyword evidence="1" id="KW-0677">Repeat</keyword>
<feature type="domain" description="DUF7708" evidence="4">
    <location>
        <begin position="101"/>
        <end position="247"/>
    </location>
</feature>
<dbReference type="PANTHER" id="PTHR10039:SF14">
    <property type="entry name" value="NACHT DOMAIN-CONTAINING PROTEIN"/>
    <property type="match status" value="1"/>
</dbReference>
<reference evidence="6" key="1">
    <citation type="journal article" date="2020" name="Stud. Mycol.">
        <title>101 Dothideomycetes genomes: a test case for predicting lifestyles and emergence of pathogens.</title>
        <authorList>
            <person name="Haridas S."/>
            <person name="Albert R."/>
            <person name="Binder M."/>
            <person name="Bloem J."/>
            <person name="Labutti K."/>
            <person name="Salamov A."/>
            <person name="Andreopoulos B."/>
            <person name="Baker S."/>
            <person name="Barry K."/>
            <person name="Bills G."/>
            <person name="Bluhm B."/>
            <person name="Cannon C."/>
            <person name="Castanera R."/>
            <person name="Culley D."/>
            <person name="Daum C."/>
            <person name="Ezra D."/>
            <person name="Gonzalez J."/>
            <person name="Henrissat B."/>
            <person name="Kuo A."/>
            <person name="Liang C."/>
            <person name="Lipzen A."/>
            <person name="Lutzoni F."/>
            <person name="Magnuson J."/>
            <person name="Mondo S."/>
            <person name="Nolan M."/>
            <person name="Ohm R."/>
            <person name="Pangilinan J."/>
            <person name="Park H.-J."/>
            <person name="Ramirez L."/>
            <person name="Alfaro M."/>
            <person name="Sun H."/>
            <person name="Tritt A."/>
            <person name="Yoshinaga Y."/>
            <person name="Zwiers L.-H."/>
            <person name="Turgeon B."/>
            <person name="Goodwin S."/>
            <person name="Spatafora J."/>
            <person name="Crous P."/>
            <person name="Grigoriev I."/>
        </authorList>
    </citation>
    <scope>NUCLEOTIDE SEQUENCE</scope>
    <source>
        <strain evidence="6">CBS 109.77</strain>
    </source>
</reference>
<proteinExistence type="predicted"/>
<sequence length="1518" mass="172637">MQQIPVSAESGSPTAMINLSDIMVGGNVGSTPRRHHCIQTCKFDTYMVFVEARDALLDSLTPTMRAHFTACPSAADLIEHVRNDEKLSRNSTLLRRALSRLDAVNTSLSPYFTALDMFPQSHPEFAAIAWGAIKLVLQLASNFNSFFEKLLRTLGRFAEEFPQYDHLISRFRDCPLPPRIQKSLVTLYSDLLRFLQSIIGIFARKDGTTRRTHAIFADICWKPYDLRFDNFLSDLKFHSQIVKTELQFGMYHELREMRTDMQQSANDLGNKISRTVEQETALREIFQKLIELEDKVEAAQVAAETMLRQTNAQQTESVKARRDWNKEREERHMLETVLRARRWLDPPQFAADYERAIEIREEGTSEWLFGEPKFVRWRGRICTEEDNSDGNPWSNAFWIHVLAASTVEDFREVERRDNTCYFFFRADTLESNSCVQAYKSILAQTLQQHRNDWILLNKFIFAMDQESSGQTQATRQELIDLLRSCAQAGFIQQIILDGIDESYDHEILIKDMSSLLSATPVKTLLFSRPNINIPEDMPDEHRFNIGQFTSGDIQTFLERNLINLVTRRLLPSTADINDLRSRLVTGANGMFIWARLMVNYLNSSGLTVTKRFQEIENVTLPEGLDKMYDRVFELLSQGTGPDRDLSKWIFMWLTCTYRTLTVDELKATVQVKTAGRNDNQENFLDFDRAVRSTCGGLVEKSMVFERHSRAEFSGYRFIHLSVSEYLERRLRCGSAWFLPSASESHLLMARSLLQYLGLVGKHVEGIRSPTEVSTSPRQRSVDAFHLTLDCPLWDYALTYWGQHLQQYRTELIEEIHQPNARGFSLGHEPFLRELLDAPGIETSPRATAESTSNLSDFCSVLSSFASGKGILMSYIEICYLLLKETNFYHIEEWLHWAMPLPSNPDLEGDAKNAFQDGLELIAFLQELDEEWGPKLREHPHLIWDEISAFTKSKFLERTTLTKVHCLSASGPIAQKTSQKYLCKVSEVSDDQKFVGVLTIWPSREYEELSKRPAHQSPSVEQVYHSVSDWVARYEVWTLRTNPEKTLELSIPLQKEDVWLQYQHSLSYSTQNSGPTLQFPISVSPCIQKFAILHNVYSLEVDERTSEVKLSKFSLPFGLDDSLASCWSPKEAANDTQFWKNNGSFFYFVVFGPTGKSVFCISRANHESQQYVNLAVFNISVPGNPPVKLESPYAKFMPQSTGTLFCPPDTKHVLHPSLPLAIFTISGFAYIWMYHNPESSPRTPQILGVSALRTTHPDCTLWLLHSKFYFGDERYDSINFSEDGIHVILDGKTIIRLPDHVLAACSKSSSLGSQLQTHASGALSNPSQSPYFAGSLIRSSNYTAGADGSSTAISATTSGNSLRLELLQTTRKTHSATAVELTALPKAWKGMTDVSASISVPKTKEEIIRIILNKTAKPRYTMSDDDEVNQHLPAIIDRDMLSVRKVEAGVTWTKPKAICSNPLPPEEAASHARHDSAHALTAFNASPTESTRSHNLRRRNFSVLRSSSTDQRAKRRRNA</sequence>
<dbReference type="PANTHER" id="PTHR10039">
    <property type="entry name" value="AMELOGENIN"/>
    <property type="match status" value="1"/>
</dbReference>
<protein>
    <recommendedName>
        <fullName evidence="8">NACHT domain-containing protein</fullName>
    </recommendedName>
</protein>
<feature type="region of interest" description="Disordered" evidence="3">
    <location>
        <begin position="1482"/>
        <end position="1518"/>
    </location>
</feature>
<evidence type="ECO:0000256" key="3">
    <source>
        <dbReference type="SAM" id="MobiDB-lite"/>
    </source>
</evidence>
<feature type="domain" description="Nephrocystin 3-like N-terminal" evidence="5">
    <location>
        <begin position="363"/>
        <end position="528"/>
    </location>
</feature>
<evidence type="ECO:0000256" key="1">
    <source>
        <dbReference type="ARBA" id="ARBA00022737"/>
    </source>
</evidence>
<feature type="coiled-coil region" evidence="2">
    <location>
        <begin position="282"/>
        <end position="309"/>
    </location>
</feature>
<gene>
    <name evidence="6" type="ORF">K505DRAFT_417291</name>
</gene>
<evidence type="ECO:0000259" key="4">
    <source>
        <dbReference type="Pfam" id="PF24809"/>
    </source>
</evidence>
<dbReference type="Proteomes" id="UP000799757">
    <property type="component" value="Unassembled WGS sequence"/>
</dbReference>
<evidence type="ECO:0000256" key="2">
    <source>
        <dbReference type="SAM" id="Coils"/>
    </source>
</evidence>
<dbReference type="Pfam" id="PF24809">
    <property type="entry name" value="DUF7708"/>
    <property type="match status" value="1"/>
</dbReference>
<dbReference type="OrthoDB" id="5389400at2759"/>
<evidence type="ECO:0000313" key="6">
    <source>
        <dbReference type="EMBL" id="KAF2794213.1"/>
    </source>
</evidence>
<name>A0A6A6XDV3_9PLEO</name>